<dbReference type="InterPro" id="IPR043502">
    <property type="entry name" value="DNA/RNA_pol_sf"/>
</dbReference>
<keyword evidence="10" id="KW-0234">DNA repair</keyword>
<keyword evidence="3" id="KW-0235">DNA replication</keyword>
<keyword evidence="6" id="KW-0378">Hydrolase</keyword>
<feature type="domain" description="5'-3' exonuclease" evidence="12">
    <location>
        <begin position="2"/>
        <end position="260"/>
    </location>
</feature>
<dbReference type="InterPro" id="IPR020046">
    <property type="entry name" value="5-3_exonucl_a-hlix_arch_N"/>
</dbReference>
<dbReference type="InterPro" id="IPR036279">
    <property type="entry name" value="5-3_exonuclease_C_sf"/>
</dbReference>
<dbReference type="SUPFAM" id="SSF56672">
    <property type="entry name" value="DNA/RNA polymerases"/>
    <property type="match status" value="1"/>
</dbReference>
<dbReference type="NCBIfam" id="TIGR00593">
    <property type="entry name" value="pola"/>
    <property type="match status" value="1"/>
</dbReference>
<evidence type="ECO:0000259" key="12">
    <source>
        <dbReference type="SMART" id="SM00475"/>
    </source>
</evidence>
<keyword evidence="5" id="KW-0227">DNA damage</keyword>
<dbReference type="PANTHER" id="PTHR10133:SF27">
    <property type="entry name" value="DNA POLYMERASE NU"/>
    <property type="match status" value="1"/>
</dbReference>
<evidence type="ECO:0000256" key="8">
    <source>
        <dbReference type="ARBA" id="ARBA00022932"/>
    </source>
</evidence>
<dbReference type="GO" id="GO:0008409">
    <property type="term" value="F:5'-3' exonuclease activity"/>
    <property type="evidence" value="ECO:0007669"/>
    <property type="project" value="InterPro"/>
</dbReference>
<dbReference type="SUPFAM" id="SSF53098">
    <property type="entry name" value="Ribonuclease H-like"/>
    <property type="match status" value="1"/>
</dbReference>
<dbReference type="PRINTS" id="PR00868">
    <property type="entry name" value="DNAPOLI"/>
</dbReference>
<dbReference type="Gene3D" id="3.30.70.370">
    <property type="match status" value="1"/>
</dbReference>
<dbReference type="NCBIfam" id="NF004397">
    <property type="entry name" value="PRK05755.1"/>
    <property type="match status" value="1"/>
</dbReference>
<dbReference type="InterPro" id="IPR001098">
    <property type="entry name" value="DNA-dir_DNA_pol_A_palm_dom"/>
</dbReference>
<organism evidence="14">
    <name type="scientific">freshwater metagenome</name>
    <dbReference type="NCBI Taxonomy" id="449393"/>
    <lineage>
        <taxon>unclassified sequences</taxon>
        <taxon>metagenomes</taxon>
        <taxon>ecological metagenomes</taxon>
    </lineage>
</organism>
<dbReference type="GO" id="GO:0003887">
    <property type="term" value="F:DNA-directed DNA polymerase activity"/>
    <property type="evidence" value="ECO:0007669"/>
    <property type="project" value="UniProtKB-KW"/>
</dbReference>
<dbReference type="GO" id="GO:0003677">
    <property type="term" value="F:DNA binding"/>
    <property type="evidence" value="ECO:0007669"/>
    <property type="project" value="UniProtKB-KW"/>
</dbReference>
<keyword evidence="1" id="KW-0808">Transferase</keyword>
<dbReference type="CDD" id="cd06140">
    <property type="entry name" value="DNA_polA_I_Bacillus_like_exo"/>
    <property type="match status" value="1"/>
</dbReference>
<dbReference type="Gene3D" id="3.40.50.1010">
    <property type="entry name" value="5'-nuclease"/>
    <property type="match status" value="1"/>
</dbReference>
<dbReference type="SMART" id="SM00475">
    <property type="entry name" value="53EXOc"/>
    <property type="match status" value="1"/>
</dbReference>
<dbReference type="SUPFAM" id="SSF88723">
    <property type="entry name" value="PIN domain-like"/>
    <property type="match status" value="1"/>
</dbReference>
<evidence type="ECO:0000256" key="7">
    <source>
        <dbReference type="ARBA" id="ARBA00022839"/>
    </source>
</evidence>
<evidence type="ECO:0000256" key="1">
    <source>
        <dbReference type="ARBA" id="ARBA00022679"/>
    </source>
</evidence>
<feature type="domain" description="DNA-directed DNA polymerase family A palm" evidence="13">
    <location>
        <begin position="658"/>
        <end position="865"/>
    </location>
</feature>
<sequence length="902" mass="98098">MANEQSFLVLDGHSLAYRAFHALPVENFQTSSGQHTNAVYGFMSMLVTVLKERKPTHIAVAFDISRETFRSQQYPEYKATRAKSPEEFKGQVELIKQILEALNIQVVTAPNFEADDILATLAKTSTIPVSIVSGDRDSFQLVASDVSVLYPRKGMTDLVNMTDEAIQEKYGVSSNRYRDLAALVGESSDNLPGVPGVGPKTAAKWINEYGSLEEILATKETIAGKVGEALREHSEQVALNYELNRLIDNIDIPTDVLVYAKRSYDISQVHRLFDELEFSALRPRLFQAWPTENSSSSHTDEISSQDAPAGEVPAEQNVASTLVVSTTQVSEAELKNWLEARKDDSLAVSFAGSWGRGTGTISHAAWVAGNGDSVWAQWASVQKVAAQWCASQSPKIIHDAKGPALALLAEGVVLAGLVHDTAVAAYLASPGTRSFALSDLVQRYLHTTLELPEQAKDAGTLFAAEVSGDLLALQARATLDLSDVLGRELADRGATALMADIELPLILVLAQMEAAGIAVDVVGLKKLETSFDDDANAAVKLAHTTVGHEFNLGSPKQLQEVLFEERGLPKTKKIKTGYTTDAEALQSLLVKVPDDDLLIAILRYREVSKLRQTVTGLLSCVADDARIHTSFNQLIAATGRLSSTDPNLQNIPIRTEEGGRIRDAFVVGEGFETLITADYSQIEMRVMAHLSQDDALIAALNSGEDLHTTVGSQVFGVAPTEVTPEMRRQIKAMSYGLAYGLSAFGLAQQLGISNESARGLMNTYFERFGEVRDYLSSVVAQARKVGYTESILGRRRYLPDLNSDNRQLRDMAERMALNAPIQGSAADIVKVAMLKVHVELKNAKVKSRLLLQVHDELIVEVAPGEVEQVSDIMRSAMENAVTLAVPLDVSVGIGRSWTEAAH</sequence>
<dbReference type="InterPro" id="IPR008918">
    <property type="entry name" value="HhH2"/>
</dbReference>
<evidence type="ECO:0000256" key="4">
    <source>
        <dbReference type="ARBA" id="ARBA00022722"/>
    </source>
</evidence>
<keyword evidence="8" id="KW-0239">DNA-directed DNA polymerase</keyword>
<evidence type="ECO:0000256" key="3">
    <source>
        <dbReference type="ARBA" id="ARBA00022705"/>
    </source>
</evidence>
<dbReference type="SMART" id="SM00279">
    <property type="entry name" value="HhH2"/>
    <property type="match status" value="1"/>
</dbReference>
<dbReference type="InterPro" id="IPR020045">
    <property type="entry name" value="DNA_polI_H3TH"/>
</dbReference>
<evidence type="ECO:0000313" key="14">
    <source>
        <dbReference type="EMBL" id="CAB4334552.1"/>
    </source>
</evidence>
<dbReference type="GO" id="GO:0006302">
    <property type="term" value="P:double-strand break repair"/>
    <property type="evidence" value="ECO:0007669"/>
    <property type="project" value="TreeGrafter"/>
</dbReference>
<dbReference type="InterPro" id="IPR002298">
    <property type="entry name" value="DNA_polymerase_A"/>
</dbReference>
<evidence type="ECO:0000256" key="2">
    <source>
        <dbReference type="ARBA" id="ARBA00022695"/>
    </source>
</evidence>
<dbReference type="InterPro" id="IPR002421">
    <property type="entry name" value="5-3_exonuclease"/>
</dbReference>
<gene>
    <name evidence="14" type="ORF">UFOPK3770_00464</name>
</gene>
<dbReference type="SUPFAM" id="SSF47807">
    <property type="entry name" value="5' to 3' exonuclease, C-terminal subdomain"/>
    <property type="match status" value="1"/>
</dbReference>
<dbReference type="EMBL" id="CAESAJ010000033">
    <property type="protein sequence ID" value="CAB4334552.1"/>
    <property type="molecule type" value="Genomic_DNA"/>
</dbReference>
<dbReference type="InterPro" id="IPR018320">
    <property type="entry name" value="DNA_polymerase_1"/>
</dbReference>
<dbReference type="FunFam" id="3.40.50.1010:FF:000001">
    <property type="entry name" value="DNA polymerase I"/>
    <property type="match status" value="1"/>
</dbReference>
<reference evidence="14" key="1">
    <citation type="submission" date="2020-05" db="EMBL/GenBank/DDBJ databases">
        <authorList>
            <person name="Chiriac C."/>
            <person name="Salcher M."/>
            <person name="Ghai R."/>
            <person name="Kavagutti S V."/>
        </authorList>
    </citation>
    <scope>NUCLEOTIDE SEQUENCE</scope>
</reference>
<dbReference type="GO" id="GO:0006261">
    <property type="term" value="P:DNA-templated DNA replication"/>
    <property type="evidence" value="ECO:0007669"/>
    <property type="project" value="InterPro"/>
</dbReference>
<dbReference type="InterPro" id="IPR036397">
    <property type="entry name" value="RNaseH_sf"/>
</dbReference>
<dbReference type="Pfam" id="PF00476">
    <property type="entry name" value="DNA_pol_A"/>
    <property type="match status" value="1"/>
</dbReference>
<name>A0A6J5Z082_9ZZZZ</name>
<dbReference type="InterPro" id="IPR029060">
    <property type="entry name" value="PIN-like_dom_sf"/>
</dbReference>
<dbReference type="FunFam" id="1.10.150.20:FF:000002">
    <property type="entry name" value="DNA polymerase I"/>
    <property type="match status" value="1"/>
</dbReference>
<dbReference type="PANTHER" id="PTHR10133">
    <property type="entry name" value="DNA POLYMERASE I"/>
    <property type="match status" value="1"/>
</dbReference>
<keyword evidence="4" id="KW-0540">Nuclease</keyword>
<dbReference type="Gene3D" id="1.10.150.20">
    <property type="entry name" value="5' to 3' exonuclease, C-terminal subdomain"/>
    <property type="match status" value="2"/>
</dbReference>
<keyword evidence="7" id="KW-0269">Exonuclease</keyword>
<dbReference type="CDD" id="cd08637">
    <property type="entry name" value="DNA_pol_A_pol_I_C"/>
    <property type="match status" value="1"/>
</dbReference>
<evidence type="ECO:0000259" key="13">
    <source>
        <dbReference type="SMART" id="SM00482"/>
    </source>
</evidence>
<evidence type="ECO:0000256" key="9">
    <source>
        <dbReference type="ARBA" id="ARBA00023125"/>
    </source>
</evidence>
<keyword evidence="2" id="KW-0548">Nucleotidyltransferase</keyword>
<feature type="compositionally biased region" description="Polar residues" evidence="11">
    <location>
        <begin position="291"/>
        <end position="306"/>
    </location>
</feature>
<dbReference type="Pfam" id="PF02739">
    <property type="entry name" value="5_3_exonuc_N"/>
    <property type="match status" value="1"/>
</dbReference>
<evidence type="ECO:0000256" key="6">
    <source>
        <dbReference type="ARBA" id="ARBA00022801"/>
    </source>
</evidence>
<dbReference type="CDD" id="cd09898">
    <property type="entry name" value="H3TH_53EXO"/>
    <property type="match status" value="1"/>
</dbReference>
<keyword evidence="9" id="KW-0238">DNA-binding</keyword>
<dbReference type="CDD" id="cd09859">
    <property type="entry name" value="PIN_53EXO"/>
    <property type="match status" value="1"/>
</dbReference>
<dbReference type="FunFam" id="1.10.150.20:FF:000003">
    <property type="entry name" value="DNA polymerase I"/>
    <property type="match status" value="1"/>
</dbReference>
<proteinExistence type="predicted"/>
<feature type="region of interest" description="Disordered" evidence="11">
    <location>
        <begin position="291"/>
        <end position="311"/>
    </location>
</feature>
<accession>A0A6J5Z082</accession>
<evidence type="ECO:0000256" key="10">
    <source>
        <dbReference type="ARBA" id="ARBA00023204"/>
    </source>
</evidence>
<dbReference type="Pfam" id="PF01367">
    <property type="entry name" value="5_3_exonuc"/>
    <property type="match status" value="1"/>
</dbReference>
<protein>
    <submittedName>
        <fullName evidence="14">Unannotated protein</fullName>
    </submittedName>
</protein>
<dbReference type="AlphaFoldDB" id="A0A6J5Z082"/>
<dbReference type="Gene3D" id="1.20.1060.10">
    <property type="entry name" value="Taq DNA Polymerase, Chain T, domain 4"/>
    <property type="match status" value="1"/>
</dbReference>
<evidence type="ECO:0000256" key="5">
    <source>
        <dbReference type="ARBA" id="ARBA00022763"/>
    </source>
</evidence>
<dbReference type="SMART" id="SM00482">
    <property type="entry name" value="POLAc"/>
    <property type="match status" value="1"/>
</dbReference>
<evidence type="ECO:0000256" key="11">
    <source>
        <dbReference type="SAM" id="MobiDB-lite"/>
    </source>
</evidence>
<dbReference type="Gene3D" id="3.30.420.10">
    <property type="entry name" value="Ribonuclease H-like superfamily/Ribonuclease H"/>
    <property type="match status" value="1"/>
</dbReference>
<dbReference type="InterPro" id="IPR012337">
    <property type="entry name" value="RNaseH-like_sf"/>
</dbReference>